<keyword evidence="3" id="KW-1185">Reference proteome</keyword>
<gene>
    <name evidence="2" type="ORF">ACFQKE_11350</name>
</gene>
<evidence type="ECO:0000313" key="2">
    <source>
        <dbReference type="EMBL" id="MFC7255879.1"/>
    </source>
</evidence>
<dbReference type="Proteomes" id="UP001596434">
    <property type="component" value="Unassembled WGS sequence"/>
</dbReference>
<proteinExistence type="predicted"/>
<comment type="caution">
    <text evidence="2">The sequence shown here is derived from an EMBL/GenBank/DDBJ whole genome shotgun (WGS) entry which is preliminary data.</text>
</comment>
<feature type="region of interest" description="Disordered" evidence="1">
    <location>
        <begin position="1"/>
        <end position="25"/>
    </location>
</feature>
<organism evidence="2 3">
    <name type="scientific">Haloplanus litoreus</name>
    <dbReference type="NCBI Taxonomy" id="767515"/>
    <lineage>
        <taxon>Archaea</taxon>
        <taxon>Methanobacteriati</taxon>
        <taxon>Methanobacteriota</taxon>
        <taxon>Stenosarchaea group</taxon>
        <taxon>Halobacteria</taxon>
        <taxon>Halobacteriales</taxon>
        <taxon>Haloferacaceae</taxon>
        <taxon>Haloplanus</taxon>
    </lineage>
</organism>
<dbReference type="AlphaFoldDB" id="A0ABD5ZZL9"/>
<sequence>MPISDTEWDDGARADSASVTGTTPVGEYEGEKELIVAFLSENVDNAYTKTEIVRGVDFGNDARPETIREVLTEIQDELVDVAGDVVASGMLVDDVDEALDELVAEGMVAEKEVETADGTATYYRLNTSEARE</sequence>
<dbReference type="GeneID" id="96954255"/>
<dbReference type="RefSeq" id="WP_379704223.1">
    <property type="nucleotide sequence ID" value="NZ_JBHTAT010000001.1"/>
</dbReference>
<accession>A0ABD5ZZL9</accession>
<name>A0ABD5ZZL9_9EURY</name>
<protein>
    <recommendedName>
        <fullName evidence="4">Transcriptional regulator</fullName>
    </recommendedName>
</protein>
<reference evidence="2 3" key="1">
    <citation type="journal article" date="2019" name="Int. J. Syst. Evol. Microbiol.">
        <title>The Global Catalogue of Microorganisms (GCM) 10K type strain sequencing project: providing services to taxonomists for standard genome sequencing and annotation.</title>
        <authorList>
            <consortium name="The Broad Institute Genomics Platform"/>
            <consortium name="The Broad Institute Genome Sequencing Center for Infectious Disease"/>
            <person name="Wu L."/>
            <person name="Ma J."/>
        </authorList>
    </citation>
    <scope>NUCLEOTIDE SEQUENCE [LARGE SCALE GENOMIC DNA]</scope>
    <source>
        <strain evidence="2 3">GX21</strain>
    </source>
</reference>
<evidence type="ECO:0000256" key="1">
    <source>
        <dbReference type="SAM" id="MobiDB-lite"/>
    </source>
</evidence>
<dbReference type="EMBL" id="JBHTAT010000001">
    <property type="protein sequence ID" value="MFC7255879.1"/>
    <property type="molecule type" value="Genomic_DNA"/>
</dbReference>
<evidence type="ECO:0000313" key="3">
    <source>
        <dbReference type="Proteomes" id="UP001596434"/>
    </source>
</evidence>
<evidence type="ECO:0008006" key="4">
    <source>
        <dbReference type="Google" id="ProtNLM"/>
    </source>
</evidence>